<name>A0A1Z2L5M1_9ACTN</name>
<dbReference type="KEGG" id="salj:SMD11_3990"/>
<evidence type="ECO:0000256" key="1">
    <source>
        <dbReference type="SAM" id="MobiDB-lite"/>
    </source>
</evidence>
<organism evidence="3 4">
    <name type="scientific">Streptomyces albireticuli</name>
    <dbReference type="NCBI Taxonomy" id="1940"/>
    <lineage>
        <taxon>Bacteria</taxon>
        <taxon>Bacillati</taxon>
        <taxon>Actinomycetota</taxon>
        <taxon>Actinomycetes</taxon>
        <taxon>Kitasatosporales</taxon>
        <taxon>Streptomycetaceae</taxon>
        <taxon>Streptomyces</taxon>
    </lineage>
</organism>
<feature type="transmembrane region" description="Helical" evidence="2">
    <location>
        <begin position="97"/>
        <end position="119"/>
    </location>
</feature>
<dbReference type="EMBL" id="CP021744">
    <property type="protein sequence ID" value="ARZ69604.1"/>
    <property type="molecule type" value="Genomic_DNA"/>
</dbReference>
<keyword evidence="2" id="KW-1133">Transmembrane helix</keyword>
<dbReference type="Proteomes" id="UP000195755">
    <property type="component" value="Chromosome"/>
</dbReference>
<gene>
    <name evidence="3" type="ORF">SMD11_3990</name>
</gene>
<feature type="transmembrane region" description="Helical" evidence="2">
    <location>
        <begin position="40"/>
        <end position="58"/>
    </location>
</feature>
<dbReference type="OrthoDB" id="4325203at2"/>
<keyword evidence="2" id="KW-0812">Transmembrane</keyword>
<evidence type="ECO:0000313" key="4">
    <source>
        <dbReference type="Proteomes" id="UP000195755"/>
    </source>
</evidence>
<reference evidence="3 4" key="1">
    <citation type="submission" date="2017-06" db="EMBL/GenBank/DDBJ databases">
        <title>Streptomyces albireticuli Genome sequencing and assembly.</title>
        <authorList>
            <person name="Wang Y."/>
            <person name="Du B."/>
            <person name="Ding Y."/>
            <person name="Liu H."/>
            <person name="Hou Q."/>
            <person name="Liu K."/>
            <person name="Yao L."/>
            <person name="Wang C."/>
        </authorList>
    </citation>
    <scope>NUCLEOTIDE SEQUENCE [LARGE SCALE GENOMIC DNA]</scope>
    <source>
        <strain evidence="3 4">MDJK11</strain>
    </source>
</reference>
<protein>
    <submittedName>
        <fullName evidence="3">Uncharacterized protein</fullName>
    </submittedName>
</protein>
<feature type="region of interest" description="Disordered" evidence="1">
    <location>
        <begin position="1"/>
        <end position="30"/>
    </location>
</feature>
<feature type="transmembrane region" description="Helical" evidence="2">
    <location>
        <begin position="125"/>
        <end position="143"/>
    </location>
</feature>
<keyword evidence="2" id="KW-0472">Membrane</keyword>
<accession>A0A1Z2L5M1</accession>
<evidence type="ECO:0000256" key="2">
    <source>
        <dbReference type="SAM" id="Phobius"/>
    </source>
</evidence>
<feature type="transmembrane region" description="Helical" evidence="2">
    <location>
        <begin position="64"/>
        <end position="85"/>
    </location>
</feature>
<evidence type="ECO:0000313" key="3">
    <source>
        <dbReference type="EMBL" id="ARZ69604.1"/>
    </source>
</evidence>
<dbReference type="RefSeq" id="WP_087927693.1">
    <property type="nucleotide sequence ID" value="NZ_CP021744.1"/>
</dbReference>
<sequence>MPTHSIMPGRHHHAHEGPGPVARGTHLPHAGREGRWTRDVPIAGGVVLGLYATYLASQNGFSTLGYWMMGLAVAVVSMGIGYVLIRQRNRMVAEVRAAAFGTLFGCCMGFLHSLGGGTVLRASEIGLLLGLGMGLASYYVFYWHEH</sequence>
<proteinExistence type="predicted"/>
<dbReference type="AlphaFoldDB" id="A0A1Z2L5M1"/>